<gene>
    <name evidence="3" type="ORF">IAB19_06705</name>
</gene>
<evidence type="ECO:0000256" key="2">
    <source>
        <dbReference type="SAM" id="Phobius"/>
    </source>
</evidence>
<protein>
    <submittedName>
        <fullName evidence="3">Uncharacterized protein</fullName>
    </submittedName>
</protein>
<dbReference type="AlphaFoldDB" id="A0A9D9GUB5"/>
<keyword evidence="2" id="KW-0812">Transmembrane</keyword>
<evidence type="ECO:0000313" key="3">
    <source>
        <dbReference type="EMBL" id="MBO8416050.1"/>
    </source>
</evidence>
<dbReference type="EMBL" id="JADINH010000142">
    <property type="protein sequence ID" value="MBO8416050.1"/>
    <property type="molecule type" value="Genomic_DNA"/>
</dbReference>
<organism evidence="3 4">
    <name type="scientific">Candidatus Avisuccinivibrio stercorigallinarum</name>
    <dbReference type="NCBI Taxonomy" id="2840704"/>
    <lineage>
        <taxon>Bacteria</taxon>
        <taxon>Pseudomonadati</taxon>
        <taxon>Pseudomonadota</taxon>
        <taxon>Gammaproteobacteria</taxon>
        <taxon>Aeromonadales</taxon>
        <taxon>Succinivibrionaceae</taxon>
        <taxon>Succinivibrionaceae incertae sedis</taxon>
        <taxon>Candidatus Avisuccinivibrio</taxon>
    </lineage>
</organism>
<evidence type="ECO:0000256" key="1">
    <source>
        <dbReference type="SAM" id="MobiDB-lite"/>
    </source>
</evidence>
<reference evidence="3" key="1">
    <citation type="submission" date="2020-10" db="EMBL/GenBank/DDBJ databases">
        <authorList>
            <person name="Gilroy R."/>
        </authorList>
    </citation>
    <scope>NUCLEOTIDE SEQUENCE</scope>
    <source>
        <strain evidence="3">17213</strain>
    </source>
</reference>
<proteinExistence type="predicted"/>
<feature type="compositionally biased region" description="Polar residues" evidence="1">
    <location>
        <begin position="1"/>
        <end position="22"/>
    </location>
</feature>
<feature type="region of interest" description="Disordered" evidence="1">
    <location>
        <begin position="1"/>
        <end position="26"/>
    </location>
</feature>
<accession>A0A9D9GUB5</accession>
<evidence type="ECO:0000313" key="4">
    <source>
        <dbReference type="Proteomes" id="UP000823631"/>
    </source>
</evidence>
<feature type="transmembrane region" description="Helical" evidence="2">
    <location>
        <begin position="182"/>
        <end position="205"/>
    </location>
</feature>
<name>A0A9D9GUB5_9GAMM</name>
<reference evidence="3" key="2">
    <citation type="journal article" date="2021" name="PeerJ">
        <title>Extensive microbial diversity within the chicken gut microbiome revealed by metagenomics and culture.</title>
        <authorList>
            <person name="Gilroy R."/>
            <person name="Ravi A."/>
            <person name="Getino M."/>
            <person name="Pursley I."/>
            <person name="Horton D.L."/>
            <person name="Alikhan N.F."/>
            <person name="Baker D."/>
            <person name="Gharbi K."/>
            <person name="Hall N."/>
            <person name="Watson M."/>
            <person name="Adriaenssens E.M."/>
            <person name="Foster-Nyarko E."/>
            <person name="Jarju S."/>
            <person name="Secka A."/>
            <person name="Antonio M."/>
            <person name="Oren A."/>
            <person name="Chaudhuri R.R."/>
            <person name="La Ragione R."/>
            <person name="Hildebrand F."/>
            <person name="Pallen M.J."/>
        </authorList>
    </citation>
    <scope>NUCLEOTIDE SEQUENCE</scope>
    <source>
        <strain evidence="3">17213</strain>
    </source>
</reference>
<comment type="caution">
    <text evidence="3">The sequence shown here is derived from an EMBL/GenBank/DDBJ whole genome shotgun (WGS) entry which is preliminary data.</text>
</comment>
<feature type="transmembrane region" description="Helical" evidence="2">
    <location>
        <begin position="156"/>
        <end position="176"/>
    </location>
</feature>
<keyword evidence="2" id="KW-1133">Transmembrane helix</keyword>
<keyword evidence="2" id="KW-0472">Membrane</keyword>
<dbReference type="Proteomes" id="UP000823631">
    <property type="component" value="Unassembled WGS sequence"/>
</dbReference>
<sequence length="227" mass="25545">MQQNQAPGSTRRVNQTARSRSSFKQEERFYTPEHFERYQGAVRKPFEILAEASDFYVEVRDRDLQKAKARLEEACTLIGANALHSVKYWTTTGREAGRGRGIHRFTVHHYRGEPCFVGCPNPKGRTAARDVPFDLNERAHLFVRQRAPEPKDHSKIFKFLALAFFLLSFGSLSVFSRSLGEPGFFAGLIAMAVCIVAAALLSPGYGTAPYSIKLKEGAVLQEDHHEL</sequence>